<reference evidence="1 2" key="1">
    <citation type="submission" date="2012-08" db="EMBL/GenBank/DDBJ databases">
        <title>Whole genome shotgun sequence of Austwickia chelonae NBRC 105200.</title>
        <authorList>
            <person name="Yoshida I."/>
            <person name="Hosoyama A."/>
            <person name="Tsuchikane K."/>
            <person name="Katsumata H."/>
            <person name="Ando Y."/>
            <person name="Ohji S."/>
            <person name="Hamada M."/>
            <person name="Tamura T."/>
            <person name="Yamazoe A."/>
            <person name="Yamazaki S."/>
            <person name="Fujita N."/>
        </authorList>
    </citation>
    <scope>NUCLEOTIDE SEQUENCE [LARGE SCALE GENOMIC DNA]</scope>
    <source>
        <strain evidence="1 2">NBRC 105200</strain>
    </source>
</reference>
<dbReference type="Proteomes" id="UP000008495">
    <property type="component" value="Unassembled WGS sequence"/>
</dbReference>
<proteinExistence type="predicted"/>
<dbReference type="RefSeq" id="WP_006501621.1">
    <property type="nucleotide sequence ID" value="NZ_BAGZ01000003.1"/>
</dbReference>
<keyword evidence="2" id="KW-1185">Reference proteome</keyword>
<evidence type="ECO:0000313" key="1">
    <source>
        <dbReference type="EMBL" id="GAB76870.1"/>
    </source>
</evidence>
<name>K6VNB3_9MICO</name>
<dbReference type="OrthoDB" id="4772393at2"/>
<dbReference type="AlphaFoldDB" id="K6VNB3"/>
<organism evidence="1 2">
    <name type="scientific">Austwickia chelonae NBRC 105200</name>
    <dbReference type="NCBI Taxonomy" id="1184607"/>
    <lineage>
        <taxon>Bacteria</taxon>
        <taxon>Bacillati</taxon>
        <taxon>Actinomycetota</taxon>
        <taxon>Actinomycetes</taxon>
        <taxon>Micrococcales</taxon>
        <taxon>Dermatophilaceae</taxon>
        <taxon>Austwickia</taxon>
    </lineage>
</organism>
<evidence type="ECO:0000313" key="2">
    <source>
        <dbReference type="Proteomes" id="UP000008495"/>
    </source>
</evidence>
<accession>K6VNB3</accession>
<comment type="caution">
    <text evidence="1">The sequence shown here is derived from an EMBL/GenBank/DDBJ whole genome shotgun (WGS) entry which is preliminary data.</text>
</comment>
<dbReference type="eggNOG" id="COG1432">
    <property type="taxonomic scope" value="Bacteria"/>
</dbReference>
<dbReference type="STRING" id="100225.SAMN05421595_2004"/>
<sequence length="185" mass="20645">MSASDDVTYLLVDGENIDATLGGGILGRRPRPEDRPRWDRVKRFAEEHWGQPAVPLFFLAVNGEIPMPFVQALIAVGYKPVPLSGQPDQKVVDIAIQRTLEALQEHSADVMLVSHDGDFLSYIDDLNDGRRLAVLGFAEFRNAGFSALGPQVELIDLEYDVNAFTERLPRLRVIPIDEFDPADFL</sequence>
<dbReference type="EMBL" id="BAGZ01000003">
    <property type="protein sequence ID" value="GAB76870.1"/>
    <property type="molecule type" value="Genomic_DNA"/>
</dbReference>
<gene>
    <name evidence="1" type="ORF">AUCHE_03_00870</name>
</gene>
<protein>
    <submittedName>
        <fullName evidence="1">Uncharacterized protein</fullName>
    </submittedName>
</protein>
<dbReference type="Gene3D" id="3.40.50.1010">
    <property type="entry name" value="5'-nuclease"/>
    <property type="match status" value="1"/>
</dbReference>